<accession>A0A1X7I3Z3</accession>
<gene>
    <name evidence="2" type="ORF">SAMN06295960_0068</name>
</gene>
<proteinExistence type="predicted"/>
<keyword evidence="3" id="KW-1185">Reference proteome</keyword>
<dbReference type="Proteomes" id="UP000193834">
    <property type="component" value="Unassembled WGS sequence"/>
</dbReference>
<evidence type="ECO:0000313" key="3">
    <source>
        <dbReference type="Proteomes" id="UP000193834"/>
    </source>
</evidence>
<organism evidence="2 3">
    <name type="scientific">Paenibacillus aquistagni</name>
    <dbReference type="NCBI Taxonomy" id="1852522"/>
    <lineage>
        <taxon>Bacteria</taxon>
        <taxon>Bacillati</taxon>
        <taxon>Bacillota</taxon>
        <taxon>Bacilli</taxon>
        <taxon>Bacillales</taxon>
        <taxon>Paenibacillaceae</taxon>
        <taxon>Paenibacillus</taxon>
    </lineage>
</organism>
<feature type="transmembrane region" description="Helical" evidence="1">
    <location>
        <begin position="75"/>
        <end position="96"/>
    </location>
</feature>
<keyword evidence="1" id="KW-0812">Transmembrane</keyword>
<dbReference type="STRING" id="1852522.SAMN06295960_0068"/>
<sequence length="130" mass="13819">MSSFQRVGQWKLSHPILAGLCNAFVWLGLGALALSVLLVASSSSEEGASTYVYLIHGFALIVGGWSAGKRSGKKGWYYGGMTGLFYMILVLMIGFLAMDAGLDWNKALYMLLSFAAGGLGGVVGVNMKKE</sequence>
<name>A0A1X7I3Z3_9BACL</name>
<evidence type="ECO:0000313" key="2">
    <source>
        <dbReference type="EMBL" id="SMG08434.1"/>
    </source>
</evidence>
<dbReference type="OrthoDB" id="2381657at2"/>
<feature type="transmembrane region" description="Helical" evidence="1">
    <location>
        <begin position="12"/>
        <end position="39"/>
    </location>
</feature>
<dbReference type="RefSeq" id="WP_085492392.1">
    <property type="nucleotide sequence ID" value="NZ_FXAZ01000001.1"/>
</dbReference>
<dbReference type="InterPro" id="IPR023804">
    <property type="entry name" value="DUF3792_TM"/>
</dbReference>
<feature type="transmembrane region" description="Helical" evidence="1">
    <location>
        <begin position="51"/>
        <end position="68"/>
    </location>
</feature>
<keyword evidence="1" id="KW-1133">Transmembrane helix</keyword>
<feature type="transmembrane region" description="Helical" evidence="1">
    <location>
        <begin position="108"/>
        <end position="127"/>
    </location>
</feature>
<dbReference type="NCBIfam" id="TIGR04086">
    <property type="entry name" value="TIGR04086_membr"/>
    <property type="match status" value="1"/>
</dbReference>
<dbReference type="EMBL" id="FXAZ01000001">
    <property type="protein sequence ID" value="SMG08434.1"/>
    <property type="molecule type" value="Genomic_DNA"/>
</dbReference>
<protein>
    <submittedName>
        <fullName evidence="2">Putative membrane protein, TIGR04086 family</fullName>
    </submittedName>
</protein>
<keyword evidence="1" id="KW-0472">Membrane</keyword>
<dbReference type="Pfam" id="PF12670">
    <property type="entry name" value="DUF3792"/>
    <property type="match status" value="1"/>
</dbReference>
<evidence type="ECO:0000256" key="1">
    <source>
        <dbReference type="SAM" id="Phobius"/>
    </source>
</evidence>
<reference evidence="2 3" key="1">
    <citation type="submission" date="2017-04" db="EMBL/GenBank/DDBJ databases">
        <authorList>
            <person name="Afonso C.L."/>
            <person name="Miller P.J."/>
            <person name="Scott M.A."/>
            <person name="Spackman E."/>
            <person name="Goraichik I."/>
            <person name="Dimitrov K.M."/>
            <person name="Suarez D.L."/>
            <person name="Swayne D.E."/>
        </authorList>
    </citation>
    <scope>NUCLEOTIDE SEQUENCE [LARGE SCALE GENOMIC DNA]</scope>
    <source>
        <strain evidence="2 3">11</strain>
    </source>
</reference>
<dbReference type="AlphaFoldDB" id="A0A1X7I3Z3"/>